<keyword evidence="4" id="KW-1185">Reference proteome</keyword>
<organism evidence="3 4">
    <name type="scientific">Paramesorhizobium deserti</name>
    <dbReference type="NCBI Taxonomy" id="1494590"/>
    <lineage>
        <taxon>Bacteria</taxon>
        <taxon>Pseudomonadati</taxon>
        <taxon>Pseudomonadota</taxon>
        <taxon>Alphaproteobacteria</taxon>
        <taxon>Hyphomicrobiales</taxon>
        <taxon>Phyllobacteriaceae</taxon>
        <taxon>Paramesorhizobium</taxon>
    </lineage>
</organism>
<dbReference type="Gene3D" id="3.90.230.10">
    <property type="entry name" value="Creatinase/methionine aminopeptidase superfamily"/>
    <property type="match status" value="1"/>
</dbReference>
<dbReference type="PANTHER" id="PTHR46112:SF2">
    <property type="entry name" value="XAA-PRO AMINOPEPTIDASE P-RELATED"/>
    <property type="match status" value="1"/>
</dbReference>
<name>A0A135HP48_9HYPH</name>
<dbReference type="InterPro" id="IPR000587">
    <property type="entry name" value="Creatinase_N"/>
</dbReference>
<dbReference type="RefSeq" id="WP_068885108.1">
    <property type="nucleotide sequence ID" value="NZ_LNTU01000040.1"/>
</dbReference>
<dbReference type="Proteomes" id="UP000070107">
    <property type="component" value="Unassembled WGS sequence"/>
</dbReference>
<dbReference type="CDD" id="cd01066">
    <property type="entry name" value="APP_MetAP"/>
    <property type="match status" value="1"/>
</dbReference>
<dbReference type="SUPFAM" id="SSF53092">
    <property type="entry name" value="Creatinase/prolidase N-terminal domain"/>
    <property type="match status" value="1"/>
</dbReference>
<gene>
    <name evidence="3" type="ORF">ATN84_21865</name>
</gene>
<accession>A0A135HP48</accession>
<dbReference type="AlphaFoldDB" id="A0A135HP48"/>
<evidence type="ECO:0000259" key="1">
    <source>
        <dbReference type="Pfam" id="PF00557"/>
    </source>
</evidence>
<dbReference type="InterPro" id="IPR029149">
    <property type="entry name" value="Creatin/AminoP/Spt16_N"/>
</dbReference>
<comment type="caution">
    <text evidence="3">The sequence shown here is derived from an EMBL/GenBank/DDBJ whole genome shotgun (WGS) entry which is preliminary data.</text>
</comment>
<dbReference type="Pfam" id="PF01321">
    <property type="entry name" value="Creatinase_N"/>
    <property type="match status" value="1"/>
</dbReference>
<dbReference type="Pfam" id="PF00557">
    <property type="entry name" value="Peptidase_M24"/>
    <property type="match status" value="1"/>
</dbReference>
<dbReference type="OrthoDB" id="9806388at2"/>
<feature type="domain" description="Peptidase M24" evidence="1">
    <location>
        <begin position="153"/>
        <end position="355"/>
    </location>
</feature>
<dbReference type="STRING" id="1494590.ATN84_21865"/>
<evidence type="ECO:0000313" key="3">
    <source>
        <dbReference type="EMBL" id="KXF74873.1"/>
    </source>
</evidence>
<feature type="domain" description="Creatinase N-terminal" evidence="2">
    <location>
        <begin position="4"/>
        <end position="144"/>
    </location>
</feature>
<dbReference type="InterPro" id="IPR050659">
    <property type="entry name" value="Peptidase_M24B"/>
</dbReference>
<dbReference type="Gene3D" id="3.40.350.10">
    <property type="entry name" value="Creatinase/prolidase N-terminal domain"/>
    <property type="match status" value="1"/>
</dbReference>
<evidence type="ECO:0000313" key="4">
    <source>
        <dbReference type="Proteomes" id="UP000070107"/>
    </source>
</evidence>
<dbReference type="EMBL" id="LNTU01000040">
    <property type="protein sequence ID" value="KXF74873.1"/>
    <property type="molecule type" value="Genomic_DNA"/>
</dbReference>
<dbReference type="InterPro" id="IPR036005">
    <property type="entry name" value="Creatinase/aminopeptidase-like"/>
</dbReference>
<dbReference type="PANTHER" id="PTHR46112">
    <property type="entry name" value="AMINOPEPTIDASE"/>
    <property type="match status" value="1"/>
</dbReference>
<reference evidence="3 4" key="1">
    <citation type="submission" date="2015-11" db="EMBL/GenBank/DDBJ databases">
        <title>Draft genome sequence of Paramesorhizobium deserti A-3-E, a strain highly resistant to diverse beta-lactam antibiotics.</title>
        <authorList>
            <person name="Lv R."/>
            <person name="Yang X."/>
            <person name="Fang N."/>
            <person name="Guo J."/>
            <person name="Luo X."/>
            <person name="Peng F."/>
            <person name="Yang R."/>
            <person name="Cui Y."/>
            <person name="Fang C."/>
            <person name="Song Y."/>
        </authorList>
    </citation>
    <scope>NUCLEOTIDE SEQUENCE [LARGE SCALE GENOMIC DNA]</scope>
    <source>
        <strain evidence="3 4">A-3-E</strain>
    </source>
</reference>
<sequence length="370" mass="39798">MDERLAKTIEALKASGADWGLITSPDGVAYATGHVTSIEAGPSPFAGGPCLAIIGTGGQCGLVVTNLEAGPPSWADRIVTYEGFSYKQPTDIFTNYWKAAAQLARELGLGGVIAIEEQSFPLSLLPLIERFSRVSIEPAFKRERAIKTGAEIELLREAALTASVGQRAFLEAARAGRSELEIFADIRLAMESRAGERLPVTGDLISGRERTSAFMGWPGNRRVAAGDPLICDLAPRLKGYWGDSCASAMIGAPSPGFLKLYSVAKSALALAAETVRPGIVIGELDRSLQDHVGRHGYSYAHHSGHSIGTSVHEWPRIVAYEQEPLKKDMVVMVEPTAFDPEIGGVRLEFMLHVTDNGCEILTDFAHQPEI</sequence>
<dbReference type="InterPro" id="IPR000994">
    <property type="entry name" value="Pept_M24"/>
</dbReference>
<evidence type="ECO:0008006" key="5">
    <source>
        <dbReference type="Google" id="ProtNLM"/>
    </source>
</evidence>
<dbReference type="SUPFAM" id="SSF55920">
    <property type="entry name" value="Creatinase/aminopeptidase"/>
    <property type="match status" value="1"/>
</dbReference>
<proteinExistence type="predicted"/>
<protein>
    <recommendedName>
        <fullName evidence="5">Peptidase M24 domain-containing protein</fullName>
    </recommendedName>
</protein>
<evidence type="ECO:0000259" key="2">
    <source>
        <dbReference type="Pfam" id="PF01321"/>
    </source>
</evidence>